<keyword evidence="7 8" id="KW-0927">Auxin signaling pathway</keyword>
<dbReference type="InterPro" id="IPR003340">
    <property type="entry name" value="B3_DNA-bd"/>
</dbReference>
<dbReference type="InterPro" id="IPR015300">
    <property type="entry name" value="DNA-bd_pseudobarrel_sf"/>
</dbReference>
<evidence type="ECO:0000256" key="6">
    <source>
        <dbReference type="ARBA" id="ARBA00023242"/>
    </source>
</evidence>
<comment type="similarity">
    <text evidence="2 8">Belongs to the ARF family.</text>
</comment>
<gene>
    <name evidence="10" type="ORF">LITE_LOCUS8292</name>
</gene>
<evidence type="ECO:0000313" key="11">
    <source>
        <dbReference type="Proteomes" id="UP001154282"/>
    </source>
</evidence>
<dbReference type="CDD" id="cd10017">
    <property type="entry name" value="B3_DNA"/>
    <property type="match status" value="1"/>
</dbReference>
<evidence type="ECO:0000259" key="9">
    <source>
        <dbReference type="PROSITE" id="PS50863"/>
    </source>
</evidence>
<evidence type="ECO:0000256" key="1">
    <source>
        <dbReference type="ARBA" id="ARBA00004123"/>
    </source>
</evidence>
<dbReference type="InterPro" id="IPR044835">
    <property type="entry name" value="ARF_plant"/>
</dbReference>
<organism evidence="10 11">
    <name type="scientific">Linum tenue</name>
    <dbReference type="NCBI Taxonomy" id="586396"/>
    <lineage>
        <taxon>Eukaryota</taxon>
        <taxon>Viridiplantae</taxon>
        <taxon>Streptophyta</taxon>
        <taxon>Embryophyta</taxon>
        <taxon>Tracheophyta</taxon>
        <taxon>Spermatophyta</taxon>
        <taxon>Magnoliopsida</taxon>
        <taxon>eudicotyledons</taxon>
        <taxon>Gunneridae</taxon>
        <taxon>Pentapetalae</taxon>
        <taxon>rosids</taxon>
        <taxon>fabids</taxon>
        <taxon>Malpighiales</taxon>
        <taxon>Linaceae</taxon>
        <taxon>Linum</taxon>
    </lineage>
</organism>
<evidence type="ECO:0000256" key="7">
    <source>
        <dbReference type="ARBA" id="ARBA00023294"/>
    </source>
</evidence>
<dbReference type="Gene3D" id="2.30.30.1040">
    <property type="match status" value="1"/>
</dbReference>
<dbReference type="Pfam" id="PF06507">
    <property type="entry name" value="ARF_AD"/>
    <property type="match status" value="1"/>
</dbReference>
<feature type="domain" description="TF-B3" evidence="9">
    <location>
        <begin position="44"/>
        <end position="146"/>
    </location>
</feature>
<reference evidence="10" key="1">
    <citation type="submission" date="2022-08" db="EMBL/GenBank/DDBJ databases">
        <authorList>
            <person name="Gutierrez-Valencia J."/>
        </authorList>
    </citation>
    <scope>NUCLEOTIDE SEQUENCE</scope>
</reference>
<evidence type="ECO:0000256" key="3">
    <source>
        <dbReference type="ARBA" id="ARBA00023015"/>
    </source>
</evidence>
<keyword evidence="4 8" id="KW-0238">DNA-binding</keyword>
<dbReference type="FunFam" id="2.40.330.10:FF:000001">
    <property type="entry name" value="Auxin response factor"/>
    <property type="match status" value="1"/>
</dbReference>
<keyword evidence="3 8" id="KW-0805">Transcription regulation</keyword>
<keyword evidence="5 8" id="KW-0804">Transcription</keyword>
<dbReference type="EMBL" id="CAMGYJ010000003">
    <property type="protein sequence ID" value="CAI0394344.1"/>
    <property type="molecule type" value="Genomic_DNA"/>
</dbReference>
<dbReference type="Pfam" id="PF02362">
    <property type="entry name" value="B3"/>
    <property type="match status" value="1"/>
</dbReference>
<dbReference type="GO" id="GO:0009734">
    <property type="term" value="P:auxin-activated signaling pathway"/>
    <property type="evidence" value="ECO:0007669"/>
    <property type="project" value="UniProtKB-KW"/>
</dbReference>
<comment type="caution">
    <text evidence="10">The sequence shown here is derived from an EMBL/GenBank/DDBJ whole genome shotgun (WGS) entry which is preliminary data.</text>
</comment>
<evidence type="ECO:0000256" key="8">
    <source>
        <dbReference type="RuleBase" id="RU004561"/>
    </source>
</evidence>
<protein>
    <recommendedName>
        <fullName evidence="8">Auxin response factor</fullName>
    </recommendedName>
</protein>
<proteinExistence type="inferred from homology"/>
<evidence type="ECO:0000256" key="2">
    <source>
        <dbReference type="ARBA" id="ARBA00007853"/>
    </source>
</evidence>
<name>A0AAV0ICG6_9ROSI</name>
<dbReference type="InterPro" id="IPR010525">
    <property type="entry name" value="ARF_dom"/>
</dbReference>
<dbReference type="AlphaFoldDB" id="A0AAV0ICG6"/>
<dbReference type="PANTHER" id="PTHR31384:SF160">
    <property type="entry name" value="AUXIN RESPONSE FACTOR 16"/>
    <property type="match status" value="1"/>
</dbReference>
<sequence length="382" mass="41977">MRFLADPETDEVYTKMSLVPLPPDEKLDFDDEIGSAVQEKPASFAKTLTQSDANNGGGFSVPRYCAETIFPRLDYAADPPVQTVVAKDVNGEVWKFRHIYRGTPRRHLLTTGWSTFVNQKKLVAGDSIVFLRAENGDLCVSIRRVKRGIGGGSGPGWSSSSFPQSGWGINANTCGATGMANPYNNFLVFLEEDESKAARNKSCGGKGSAAATKVTAEEVLEAVRLAASGRPFDVYYYPRASTPEFCVTASSARAAMRIHWCPGTRFKMPFETEDSSRISWFMATVASVQVADLFAGRIRHGAFSRFLPNTGHGGEWLRVLEIRHLREEPSLDGGRRGGGRIGGRAGKRRRLFDVEGGDRRRSSSRSLGADRRAGQFNFINFK</sequence>
<evidence type="ECO:0000256" key="5">
    <source>
        <dbReference type="ARBA" id="ARBA00023163"/>
    </source>
</evidence>
<dbReference type="PROSITE" id="PS50863">
    <property type="entry name" value="B3"/>
    <property type="match status" value="1"/>
</dbReference>
<keyword evidence="6 8" id="KW-0539">Nucleus</keyword>
<dbReference type="SUPFAM" id="SSF101936">
    <property type="entry name" value="DNA-binding pseudobarrel domain"/>
    <property type="match status" value="1"/>
</dbReference>
<keyword evidence="11" id="KW-1185">Reference proteome</keyword>
<comment type="subunit">
    <text evidence="8">Homodimers and heterodimers.</text>
</comment>
<dbReference type="SMART" id="SM01019">
    <property type="entry name" value="B3"/>
    <property type="match status" value="1"/>
</dbReference>
<dbReference type="Proteomes" id="UP001154282">
    <property type="component" value="Unassembled WGS sequence"/>
</dbReference>
<comment type="function">
    <text evidence="8">Auxin response factors (ARFs) are transcriptional factors that bind specifically to the DNA sequence 5'-TGTCTC-3' found in the auxin-responsive promoter elements (AuxREs).</text>
</comment>
<evidence type="ECO:0000256" key="4">
    <source>
        <dbReference type="ARBA" id="ARBA00023125"/>
    </source>
</evidence>
<comment type="subcellular location">
    <subcellularLocation>
        <location evidence="1 8">Nucleus</location>
    </subcellularLocation>
</comment>
<dbReference type="PANTHER" id="PTHR31384">
    <property type="entry name" value="AUXIN RESPONSE FACTOR 4-RELATED"/>
    <property type="match status" value="1"/>
</dbReference>
<dbReference type="GO" id="GO:0005634">
    <property type="term" value="C:nucleus"/>
    <property type="evidence" value="ECO:0007669"/>
    <property type="project" value="UniProtKB-SubCell"/>
</dbReference>
<dbReference type="Gene3D" id="2.40.330.10">
    <property type="entry name" value="DNA-binding pseudobarrel domain"/>
    <property type="match status" value="1"/>
</dbReference>
<dbReference type="GO" id="GO:0006355">
    <property type="term" value="P:regulation of DNA-templated transcription"/>
    <property type="evidence" value="ECO:0007669"/>
    <property type="project" value="InterPro"/>
</dbReference>
<evidence type="ECO:0000313" key="10">
    <source>
        <dbReference type="EMBL" id="CAI0394344.1"/>
    </source>
</evidence>
<accession>A0AAV0ICG6</accession>
<dbReference type="GO" id="GO:0003677">
    <property type="term" value="F:DNA binding"/>
    <property type="evidence" value="ECO:0007669"/>
    <property type="project" value="UniProtKB-KW"/>
</dbReference>